<keyword evidence="2" id="KW-0805">Transcription regulation</keyword>
<comment type="similarity">
    <text evidence="1">Belongs to the LysR transcriptional regulatory family.</text>
</comment>
<feature type="chain" id="PRO_5014993236" description="HTH lysR-type domain-containing protein" evidence="5">
    <location>
        <begin position="26"/>
        <end position="326"/>
    </location>
</feature>
<dbReference type="PRINTS" id="PR00039">
    <property type="entry name" value="HTHLYSR"/>
</dbReference>
<dbReference type="PANTHER" id="PTHR30419">
    <property type="entry name" value="HTH-TYPE TRANSCRIPTIONAL REGULATOR YBHD"/>
    <property type="match status" value="1"/>
</dbReference>
<evidence type="ECO:0000313" key="7">
    <source>
        <dbReference type="EMBL" id="PJE38071.1"/>
    </source>
</evidence>
<dbReference type="AlphaFoldDB" id="A0A2M8J5L8"/>
<feature type="domain" description="HTH lysR-type" evidence="6">
    <location>
        <begin position="6"/>
        <end position="63"/>
    </location>
</feature>
<dbReference type="RefSeq" id="WP_100161258.1">
    <property type="nucleotide sequence ID" value="NZ_PGTB01000005.1"/>
</dbReference>
<dbReference type="SUPFAM" id="SSF46785">
    <property type="entry name" value="Winged helix' DNA-binding domain"/>
    <property type="match status" value="1"/>
</dbReference>
<sequence length="326" mass="35427">MAANRLKLRHLRCFMAVFRSGGISAASEVLSLSQPAVTKTLKELESILGTRLIERGRGGAKLTIQGEVFMPRAAACLMELDRAVDTVMAAHSRLEWHVHVGAMPSSETGLLPAAVNLVQREVQTAIVKISTGPLRYLVEKLQEDTIDLVVGHMPALDEMVGMSFEHLYVEPFIFVVRSGHPLADAHPCDISLLKNYDMVLPENSPSDNAHVARLIASIGLVDDIPDRVVSMAPAFIRAFLLETNAISVVPAGVFAREIASGELKELAIDTSHSVSPVGIIRKDDAEYKPAIEVMVRAIQTAARNRLAPDRWAPPKDTPILLEGVAL</sequence>
<dbReference type="EMBL" id="PGTB01000005">
    <property type="protein sequence ID" value="PJE38071.1"/>
    <property type="molecule type" value="Genomic_DNA"/>
</dbReference>
<evidence type="ECO:0000256" key="2">
    <source>
        <dbReference type="ARBA" id="ARBA00023015"/>
    </source>
</evidence>
<accession>A0A2M8J5L8</accession>
<dbReference type="OrthoDB" id="9814165at2"/>
<protein>
    <recommendedName>
        <fullName evidence="6">HTH lysR-type domain-containing protein</fullName>
    </recommendedName>
</protein>
<dbReference type="InterPro" id="IPR036388">
    <property type="entry name" value="WH-like_DNA-bd_sf"/>
</dbReference>
<keyword evidence="3" id="KW-0238">DNA-binding</keyword>
<evidence type="ECO:0000256" key="4">
    <source>
        <dbReference type="ARBA" id="ARBA00023163"/>
    </source>
</evidence>
<feature type="signal peptide" evidence="5">
    <location>
        <begin position="1"/>
        <end position="25"/>
    </location>
</feature>
<dbReference type="Pfam" id="PF03466">
    <property type="entry name" value="LysR_substrate"/>
    <property type="match status" value="1"/>
</dbReference>
<gene>
    <name evidence="7" type="ORF">CVM52_03735</name>
</gene>
<dbReference type="InterPro" id="IPR036390">
    <property type="entry name" value="WH_DNA-bd_sf"/>
</dbReference>
<keyword evidence="8" id="KW-1185">Reference proteome</keyword>
<dbReference type="SUPFAM" id="SSF53850">
    <property type="entry name" value="Periplasmic binding protein-like II"/>
    <property type="match status" value="1"/>
</dbReference>
<dbReference type="PROSITE" id="PS50931">
    <property type="entry name" value="HTH_LYSR"/>
    <property type="match status" value="1"/>
</dbReference>
<evidence type="ECO:0000256" key="1">
    <source>
        <dbReference type="ARBA" id="ARBA00009437"/>
    </source>
</evidence>
<dbReference type="Proteomes" id="UP000231553">
    <property type="component" value="Unassembled WGS sequence"/>
</dbReference>
<reference evidence="7 8" key="1">
    <citation type="journal article" date="2018" name="Int. J. Syst. Evol. Microbiol.">
        <title>Pseudooceanicola lipolyticus sp. nov., a marine alphaproteobacterium, reclassification of Oceanicola flagellatus as Pseudooceanicola flagellatus comb. nov. and emended description of the genus Pseudooceanicola.</title>
        <authorList>
            <person name="Huang M.-M."/>
            <person name="Guo L.-L."/>
            <person name="Wu Y.-H."/>
            <person name="Lai Q.-L."/>
            <person name="Shao Z.-Z."/>
            <person name="Wang C.-S."/>
            <person name="Wu M."/>
            <person name="Xu X.-W."/>
        </authorList>
    </citation>
    <scope>NUCLEOTIDE SEQUENCE [LARGE SCALE GENOMIC DNA]</scope>
    <source>
        <strain evidence="7 8">157</strain>
    </source>
</reference>
<keyword evidence="4" id="KW-0804">Transcription</keyword>
<dbReference type="Gene3D" id="3.40.190.10">
    <property type="entry name" value="Periplasmic binding protein-like II"/>
    <property type="match status" value="2"/>
</dbReference>
<proteinExistence type="inferred from homology"/>
<dbReference type="InterPro" id="IPR050950">
    <property type="entry name" value="HTH-type_LysR_regulators"/>
</dbReference>
<dbReference type="GO" id="GO:0003700">
    <property type="term" value="F:DNA-binding transcription factor activity"/>
    <property type="evidence" value="ECO:0007669"/>
    <property type="project" value="InterPro"/>
</dbReference>
<dbReference type="InterPro" id="IPR005119">
    <property type="entry name" value="LysR_subst-bd"/>
</dbReference>
<dbReference type="Gene3D" id="1.10.10.10">
    <property type="entry name" value="Winged helix-like DNA-binding domain superfamily/Winged helix DNA-binding domain"/>
    <property type="match status" value="1"/>
</dbReference>
<dbReference type="GO" id="GO:0005829">
    <property type="term" value="C:cytosol"/>
    <property type="evidence" value="ECO:0007669"/>
    <property type="project" value="TreeGrafter"/>
</dbReference>
<evidence type="ECO:0000256" key="5">
    <source>
        <dbReference type="SAM" id="SignalP"/>
    </source>
</evidence>
<dbReference type="PANTHER" id="PTHR30419:SF8">
    <property type="entry name" value="NITROGEN ASSIMILATION TRANSCRIPTIONAL ACTIVATOR-RELATED"/>
    <property type="match status" value="1"/>
</dbReference>
<organism evidence="7 8">
    <name type="scientific">Pseudooceanicola lipolyticus</name>
    <dbReference type="NCBI Taxonomy" id="2029104"/>
    <lineage>
        <taxon>Bacteria</taxon>
        <taxon>Pseudomonadati</taxon>
        <taxon>Pseudomonadota</taxon>
        <taxon>Alphaproteobacteria</taxon>
        <taxon>Rhodobacterales</taxon>
        <taxon>Paracoccaceae</taxon>
        <taxon>Pseudooceanicola</taxon>
    </lineage>
</organism>
<comment type="caution">
    <text evidence="7">The sequence shown here is derived from an EMBL/GenBank/DDBJ whole genome shotgun (WGS) entry which is preliminary data.</text>
</comment>
<evidence type="ECO:0000256" key="3">
    <source>
        <dbReference type="ARBA" id="ARBA00023125"/>
    </source>
</evidence>
<evidence type="ECO:0000259" key="6">
    <source>
        <dbReference type="PROSITE" id="PS50931"/>
    </source>
</evidence>
<dbReference type="GO" id="GO:0003677">
    <property type="term" value="F:DNA binding"/>
    <property type="evidence" value="ECO:0007669"/>
    <property type="project" value="UniProtKB-KW"/>
</dbReference>
<evidence type="ECO:0000313" key="8">
    <source>
        <dbReference type="Proteomes" id="UP000231553"/>
    </source>
</evidence>
<dbReference type="Pfam" id="PF00126">
    <property type="entry name" value="HTH_1"/>
    <property type="match status" value="1"/>
</dbReference>
<dbReference type="InterPro" id="IPR000847">
    <property type="entry name" value="LysR_HTH_N"/>
</dbReference>
<name>A0A2M8J5L8_9RHOB</name>
<keyword evidence="5" id="KW-0732">Signal</keyword>